<name>A0A553N197_9TELE</name>
<dbReference type="GO" id="GO:0005737">
    <property type="term" value="C:cytoplasm"/>
    <property type="evidence" value="ECO:0007669"/>
    <property type="project" value="TreeGrafter"/>
</dbReference>
<keyword evidence="12" id="KW-0812">Transmembrane</keyword>
<dbReference type="PANTHER" id="PTHR22984:SF11">
    <property type="entry name" value="AURORA KINASE-RELATED"/>
    <property type="match status" value="1"/>
</dbReference>
<dbReference type="AlphaFoldDB" id="A0A553N197"/>
<dbReference type="OrthoDB" id="10020333at2759"/>
<organism evidence="14 15">
    <name type="scientific">Danionella cerebrum</name>
    <dbReference type="NCBI Taxonomy" id="2873325"/>
    <lineage>
        <taxon>Eukaryota</taxon>
        <taxon>Metazoa</taxon>
        <taxon>Chordata</taxon>
        <taxon>Craniata</taxon>
        <taxon>Vertebrata</taxon>
        <taxon>Euteleostomi</taxon>
        <taxon>Actinopterygii</taxon>
        <taxon>Neopterygii</taxon>
        <taxon>Teleostei</taxon>
        <taxon>Ostariophysi</taxon>
        <taxon>Cypriniformes</taxon>
        <taxon>Danionidae</taxon>
        <taxon>Danioninae</taxon>
        <taxon>Danionella</taxon>
    </lineage>
</organism>
<keyword evidence="5 10" id="KW-0547">Nucleotide-binding</keyword>
<evidence type="ECO:0000313" key="14">
    <source>
        <dbReference type="EMBL" id="TRY59198.1"/>
    </source>
</evidence>
<keyword evidence="15" id="KW-1185">Reference proteome</keyword>
<dbReference type="InterPro" id="IPR011009">
    <property type="entry name" value="Kinase-like_dom_sf"/>
</dbReference>
<keyword evidence="7 10" id="KW-0067">ATP-binding</keyword>
<dbReference type="Gene3D" id="3.30.200.20">
    <property type="entry name" value="Phosphorylase Kinase, domain 1"/>
    <property type="match status" value="1"/>
</dbReference>
<dbReference type="InterPro" id="IPR051138">
    <property type="entry name" value="PIM_Ser/Thr_kinase"/>
</dbReference>
<keyword evidence="12" id="KW-0472">Membrane</keyword>
<dbReference type="GO" id="GO:0004674">
    <property type="term" value="F:protein serine/threonine kinase activity"/>
    <property type="evidence" value="ECO:0007669"/>
    <property type="project" value="UniProtKB-KW"/>
</dbReference>
<dbReference type="GO" id="GO:0043066">
    <property type="term" value="P:negative regulation of apoptotic process"/>
    <property type="evidence" value="ECO:0007669"/>
    <property type="project" value="TreeGrafter"/>
</dbReference>
<dbReference type="GO" id="GO:0007346">
    <property type="term" value="P:regulation of mitotic cell cycle"/>
    <property type="evidence" value="ECO:0007669"/>
    <property type="project" value="TreeGrafter"/>
</dbReference>
<evidence type="ECO:0000313" key="15">
    <source>
        <dbReference type="Proteomes" id="UP000316079"/>
    </source>
</evidence>
<feature type="region of interest" description="Disordered" evidence="11">
    <location>
        <begin position="101"/>
        <end position="129"/>
    </location>
</feature>
<keyword evidence="3" id="KW-0723">Serine/threonine-protein kinase</keyword>
<feature type="binding site" evidence="10">
    <location>
        <position position="378"/>
    </location>
    <ligand>
        <name>ATP</name>
        <dbReference type="ChEBI" id="CHEBI:30616"/>
    </ligand>
</feature>
<evidence type="ECO:0000256" key="12">
    <source>
        <dbReference type="SAM" id="Phobius"/>
    </source>
</evidence>
<reference evidence="14 15" key="1">
    <citation type="journal article" date="2019" name="Sci. Data">
        <title>Hybrid genome assembly and annotation of Danionella translucida.</title>
        <authorList>
            <person name="Kadobianskyi M."/>
            <person name="Schulze L."/>
            <person name="Schuelke M."/>
            <person name="Judkewitz B."/>
        </authorList>
    </citation>
    <scope>NUCLEOTIDE SEQUENCE [LARGE SCALE GENOMIC DNA]</scope>
    <source>
        <strain evidence="14 15">Bolton</strain>
    </source>
</reference>
<dbReference type="EC" id="2.7.11.1" evidence="2"/>
<keyword evidence="12" id="KW-1133">Transmembrane helix</keyword>
<evidence type="ECO:0000256" key="5">
    <source>
        <dbReference type="ARBA" id="ARBA00022741"/>
    </source>
</evidence>
<sequence length="587" mass="65219">MSKQNNAGIVLFSFILTCGKILLFVVDKRRSGRGLFRRVWKGLKSPFRRCEEDKVVDFVAESEVDESGIDIVQILRPTRTDSARPDPCLPGQLSADVEVAAAPGSQPGTSLPPPELSPDAPEENPRRTSKTMCSFFRKWHKTLRNLFLRPPPTEDRAQGLPASEPESSLLPEEVPVTLPDPKPIPTSEDLPSSRHFHPSFLGLEDLAFGAPVPSSSSANGRFRRSSRSRLHLSGYANFSKRKTDDEILIQTQISLPSPQRVSPANSQASYSSNHSVIPPRSIRTLLRSSPSHNVSSAEFILSKRVGHPESSLCLLKKRQSQTQATGRRGIQRSPASIGTLSLRPKCGYDYECLLGEGCYGSVFKGVHREDSSKKAAIKCINTYGIESYHEEEGEARPVLAEVVMMLRLGTSCTNIIQLHDWMENSTGYILVLEFPERHNADERPLHYLEDSLSIDEPTGLQFMHQLLNAVRHCFSHGVFHGALHLTNVLVTEPSADLKVIDFGCALAFDNEPLDSSEYHGNTVICAPEIEDHDTFLAGPAYVWCLGAIYKEIMKACETNAYQSTIRRCLSHDPADRPTLDEQESHLR</sequence>
<dbReference type="GO" id="GO:0005524">
    <property type="term" value="F:ATP binding"/>
    <property type="evidence" value="ECO:0007669"/>
    <property type="project" value="UniProtKB-UniRule"/>
</dbReference>
<evidence type="ECO:0000259" key="13">
    <source>
        <dbReference type="PROSITE" id="PS50011"/>
    </source>
</evidence>
<evidence type="ECO:0000256" key="2">
    <source>
        <dbReference type="ARBA" id="ARBA00012513"/>
    </source>
</evidence>
<dbReference type="Gene3D" id="1.10.510.10">
    <property type="entry name" value="Transferase(Phosphotransferase) domain 1"/>
    <property type="match status" value="1"/>
</dbReference>
<dbReference type="Pfam" id="PF00069">
    <property type="entry name" value="Pkinase"/>
    <property type="match status" value="1"/>
</dbReference>
<gene>
    <name evidence="14" type="ORF">DNTS_018814</name>
</gene>
<evidence type="ECO:0000256" key="3">
    <source>
        <dbReference type="ARBA" id="ARBA00022527"/>
    </source>
</evidence>
<comment type="caution">
    <text evidence="14">The sequence shown here is derived from an EMBL/GenBank/DDBJ whole genome shotgun (WGS) entry which is preliminary data.</text>
</comment>
<dbReference type="Proteomes" id="UP000316079">
    <property type="component" value="Unassembled WGS sequence"/>
</dbReference>
<accession>A0A553N197</accession>
<comment type="catalytic activity">
    <reaction evidence="8">
        <text>L-threonyl-[protein] + ATP = O-phospho-L-threonyl-[protein] + ADP + H(+)</text>
        <dbReference type="Rhea" id="RHEA:46608"/>
        <dbReference type="Rhea" id="RHEA-COMP:11060"/>
        <dbReference type="Rhea" id="RHEA-COMP:11605"/>
        <dbReference type="ChEBI" id="CHEBI:15378"/>
        <dbReference type="ChEBI" id="CHEBI:30013"/>
        <dbReference type="ChEBI" id="CHEBI:30616"/>
        <dbReference type="ChEBI" id="CHEBI:61977"/>
        <dbReference type="ChEBI" id="CHEBI:456216"/>
        <dbReference type="EC" id="2.7.11.1"/>
    </reaction>
</comment>
<comment type="catalytic activity">
    <reaction evidence="9">
        <text>L-seryl-[protein] + ATP = O-phospho-L-seryl-[protein] + ADP + H(+)</text>
        <dbReference type="Rhea" id="RHEA:17989"/>
        <dbReference type="Rhea" id="RHEA-COMP:9863"/>
        <dbReference type="Rhea" id="RHEA-COMP:11604"/>
        <dbReference type="ChEBI" id="CHEBI:15378"/>
        <dbReference type="ChEBI" id="CHEBI:29999"/>
        <dbReference type="ChEBI" id="CHEBI:30616"/>
        <dbReference type="ChEBI" id="CHEBI:83421"/>
        <dbReference type="ChEBI" id="CHEBI:456216"/>
        <dbReference type="EC" id="2.7.11.1"/>
    </reaction>
</comment>
<keyword evidence="4" id="KW-0808">Transferase</keyword>
<evidence type="ECO:0000256" key="9">
    <source>
        <dbReference type="ARBA" id="ARBA00048679"/>
    </source>
</evidence>
<evidence type="ECO:0000256" key="4">
    <source>
        <dbReference type="ARBA" id="ARBA00022679"/>
    </source>
</evidence>
<evidence type="ECO:0000256" key="1">
    <source>
        <dbReference type="ARBA" id="ARBA00005505"/>
    </source>
</evidence>
<proteinExistence type="inferred from homology"/>
<keyword evidence="6" id="KW-0418">Kinase</keyword>
<dbReference type="InterPro" id="IPR000719">
    <property type="entry name" value="Prot_kinase_dom"/>
</dbReference>
<evidence type="ECO:0000256" key="6">
    <source>
        <dbReference type="ARBA" id="ARBA00022777"/>
    </source>
</evidence>
<dbReference type="PANTHER" id="PTHR22984">
    <property type="entry name" value="SERINE/THREONINE-PROTEIN KINASE PIM"/>
    <property type="match status" value="1"/>
</dbReference>
<feature type="transmembrane region" description="Helical" evidence="12">
    <location>
        <begin position="6"/>
        <end position="26"/>
    </location>
</feature>
<feature type="region of interest" description="Disordered" evidence="11">
    <location>
        <begin position="256"/>
        <end position="275"/>
    </location>
</feature>
<evidence type="ECO:0000256" key="7">
    <source>
        <dbReference type="ARBA" id="ARBA00022840"/>
    </source>
</evidence>
<feature type="region of interest" description="Disordered" evidence="11">
    <location>
        <begin position="148"/>
        <end position="192"/>
    </location>
</feature>
<dbReference type="EMBL" id="SRMA01027140">
    <property type="protein sequence ID" value="TRY59198.1"/>
    <property type="molecule type" value="Genomic_DNA"/>
</dbReference>
<dbReference type="SUPFAM" id="SSF56112">
    <property type="entry name" value="Protein kinase-like (PK-like)"/>
    <property type="match status" value="1"/>
</dbReference>
<feature type="compositionally biased region" description="Low complexity" evidence="11">
    <location>
        <begin position="160"/>
        <end position="173"/>
    </location>
</feature>
<comment type="similarity">
    <text evidence="1">Belongs to the protein kinase superfamily. CAMK Ser/Thr protein kinase family. PIM subfamily.</text>
</comment>
<evidence type="ECO:0000256" key="10">
    <source>
        <dbReference type="PROSITE-ProRule" id="PRU10141"/>
    </source>
</evidence>
<evidence type="ECO:0000256" key="11">
    <source>
        <dbReference type="SAM" id="MobiDB-lite"/>
    </source>
</evidence>
<dbReference type="PROSITE" id="PS00107">
    <property type="entry name" value="PROTEIN_KINASE_ATP"/>
    <property type="match status" value="1"/>
</dbReference>
<dbReference type="InterPro" id="IPR017441">
    <property type="entry name" value="Protein_kinase_ATP_BS"/>
</dbReference>
<feature type="domain" description="Protein kinase" evidence="13">
    <location>
        <begin position="348"/>
        <end position="587"/>
    </location>
</feature>
<dbReference type="PROSITE" id="PS50011">
    <property type="entry name" value="PROTEIN_KINASE_DOM"/>
    <property type="match status" value="1"/>
</dbReference>
<protein>
    <recommendedName>
        <fullName evidence="2">non-specific serine/threonine protein kinase</fullName>
        <ecNumber evidence="2">2.7.11.1</ecNumber>
    </recommendedName>
</protein>
<evidence type="ECO:0000256" key="8">
    <source>
        <dbReference type="ARBA" id="ARBA00047899"/>
    </source>
</evidence>